<dbReference type="InterPro" id="IPR035906">
    <property type="entry name" value="MetI-like_sf"/>
</dbReference>
<comment type="subcellular location">
    <subcellularLocation>
        <location evidence="1 7">Cell membrane</location>
        <topology evidence="1 7">Multi-pass membrane protein</topology>
    </subcellularLocation>
</comment>
<dbReference type="Pfam" id="PF00528">
    <property type="entry name" value="BPD_transp_1"/>
    <property type="match status" value="1"/>
</dbReference>
<protein>
    <submittedName>
        <fullName evidence="9">Sugar ABC transporter permease</fullName>
    </submittedName>
</protein>
<name>A0A540VB33_9CHLR</name>
<feature type="transmembrane region" description="Helical" evidence="7">
    <location>
        <begin position="315"/>
        <end position="335"/>
    </location>
</feature>
<feature type="transmembrane region" description="Helical" evidence="7">
    <location>
        <begin position="185"/>
        <end position="204"/>
    </location>
</feature>
<keyword evidence="2 7" id="KW-0813">Transport</keyword>
<evidence type="ECO:0000256" key="5">
    <source>
        <dbReference type="ARBA" id="ARBA00022989"/>
    </source>
</evidence>
<keyword evidence="6 7" id="KW-0472">Membrane</keyword>
<keyword evidence="3" id="KW-1003">Cell membrane</keyword>
<dbReference type="OrthoDB" id="9788108at2"/>
<sequence>MGGAAFLLITLFVIGPFFAGIWYSFTNQRLISPNPTEFVGLRNYTRLLKLSVLPLEPLVDEASGEFLRDEEGNLVYPRSREFTRDAENYPQYAGLREWFNIDWGTTRYVILAGDPIFMRSLVNNFFFALVVIPLQTGIGLLLAVMVNQGIPGQNFFRTMFFAPVVTSMVVVATVWRYLYDVNNGLINEMLGSLTFGAIGSINWLGDPRVAMWAIIIMSVWQGAGFQMMLFVAGLQQIPEDLYEAAGIDGANGWQKFWNVTLPGLRNVMVFNFIIITIAAFQLFDQVLVMTNGGPDNATSTVIFHMFRVGFREQDIAYASTIAVVFFLIILFINFIQRRVTMEGGS</sequence>
<dbReference type="InterPro" id="IPR000515">
    <property type="entry name" value="MetI-like"/>
</dbReference>
<evidence type="ECO:0000256" key="6">
    <source>
        <dbReference type="ARBA" id="ARBA00023136"/>
    </source>
</evidence>
<dbReference type="InParanoid" id="A0A540VB33"/>
<feature type="transmembrane region" description="Helical" evidence="7">
    <location>
        <begin position="125"/>
        <end position="146"/>
    </location>
</feature>
<dbReference type="CDD" id="cd06261">
    <property type="entry name" value="TM_PBP2"/>
    <property type="match status" value="1"/>
</dbReference>
<comment type="similarity">
    <text evidence="7">Belongs to the binding-protein-dependent transport system permease family.</text>
</comment>
<dbReference type="EMBL" id="VIGC01000030">
    <property type="protein sequence ID" value="TQE93976.1"/>
    <property type="molecule type" value="Genomic_DNA"/>
</dbReference>
<evidence type="ECO:0000256" key="1">
    <source>
        <dbReference type="ARBA" id="ARBA00004651"/>
    </source>
</evidence>
<feature type="transmembrane region" description="Helical" evidence="7">
    <location>
        <begin position="6"/>
        <end position="25"/>
    </location>
</feature>
<feature type="transmembrane region" description="Helical" evidence="7">
    <location>
        <begin position="158"/>
        <end position="178"/>
    </location>
</feature>
<evidence type="ECO:0000313" key="10">
    <source>
        <dbReference type="Proteomes" id="UP000317371"/>
    </source>
</evidence>
<dbReference type="GO" id="GO:0055085">
    <property type="term" value="P:transmembrane transport"/>
    <property type="evidence" value="ECO:0007669"/>
    <property type="project" value="InterPro"/>
</dbReference>
<dbReference type="Gene3D" id="1.10.3720.10">
    <property type="entry name" value="MetI-like"/>
    <property type="match status" value="2"/>
</dbReference>
<feature type="domain" description="ABC transmembrane type-1" evidence="8">
    <location>
        <begin position="121"/>
        <end position="336"/>
    </location>
</feature>
<dbReference type="AlphaFoldDB" id="A0A540VB33"/>
<feature type="transmembrane region" description="Helical" evidence="7">
    <location>
        <begin position="210"/>
        <end position="232"/>
    </location>
</feature>
<dbReference type="PROSITE" id="PS50928">
    <property type="entry name" value="ABC_TM1"/>
    <property type="match status" value="1"/>
</dbReference>
<comment type="caution">
    <text evidence="9">The sequence shown here is derived from an EMBL/GenBank/DDBJ whole genome shotgun (WGS) entry which is preliminary data.</text>
</comment>
<dbReference type="GO" id="GO:0005886">
    <property type="term" value="C:plasma membrane"/>
    <property type="evidence" value="ECO:0007669"/>
    <property type="project" value="UniProtKB-SubCell"/>
</dbReference>
<evidence type="ECO:0000256" key="3">
    <source>
        <dbReference type="ARBA" id="ARBA00022475"/>
    </source>
</evidence>
<feature type="transmembrane region" description="Helical" evidence="7">
    <location>
        <begin position="263"/>
        <end position="283"/>
    </location>
</feature>
<keyword evidence="4 7" id="KW-0812">Transmembrane</keyword>
<evidence type="ECO:0000313" key="9">
    <source>
        <dbReference type="EMBL" id="TQE93976.1"/>
    </source>
</evidence>
<organism evidence="9 10">
    <name type="scientific">Litorilinea aerophila</name>
    <dbReference type="NCBI Taxonomy" id="1204385"/>
    <lineage>
        <taxon>Bacteria</taxon>
        <taxon>Bacillati</taxon>
        <taxon>Chloroflexota</taxon>
        <taxon>Caldilineae</taxon>
        <taxon>Caldilineales</taxon>
        <taxon>Caldilineaceae</taxon>
        <taxon>Litorilinea</taxon>
    </lineage>
</organism>
<evidence type="ECO:0000256" key="4">
    <source>
        <dbReference type="ARBA" id="ARBA00022692"/>
    </source>
</evidence>
<dbReference type="SUPFAM" id="SSF161098">
    <property type="entry name" value="MetI-like"/>
    <property type="match status" value="2"/>
</dbReference>
<dbReference type="InterPro" id="IPR051393">
    <property type="entry name" value="ABC_transporter_permease"/>
</dbReference>
<keyword evidence="5 7" id="KW-1133">Transmembrane helix</keyword>
<evidence type="ECO:0000256" key="2">
    <source>
        <dbReference type="ARBA" id="ARBA00022448"/>
    </source>
</evidence>
<gene>
    <name evidence="9" type="ORF">FKZ61_18845</name>
</gene>
<dbReference type="PANTHER" id="PTHR30193:SF37">
    <property type="entry name" value="INNER MEMBRANE ABC TRANSPORTER PERMEASE PROTEIN YCJO"/>
    <property type="match status" value="1"/>
</dbReference>
<accession>A0A540VB33</accession>
<reference evidence="9 10" key="1">
    <citation type="submission" date="2019-06" db="EMBL/GenBank/DDBJ databases">
        <title>Genome sequence of Litorilinea aerophila BAA-2444.</title>
        <authorList>
            <person name="Maclea K.S."/>
            <person name="Maurais E.G."/>
            <person name="Iannazzi L.C."/>
        </authorList>
    </citation>
    <scope>NUCLEOTIDE SEQUENCE [LARGE SCALE GENOMIC DNA]</scope>
    <source>
        <strain evidence="9 10">ATCC BAA-2444</strain>
    </source>
</reference>
<evidence type="ECO:0000256" key="7">
    <source>
        <dbReference type="RuleBase" id="RU363032"/>
    </source>
</evidence>
<keyword evidence="10" id="KW-1185">Reference proteome</keyword>
<proteinExistence type="inferred from homology"/>
<evidence type="ECO:0000259" key="8">
    <source>
        <dbReference type="PROSITE" id="PS50928"/>
    </source>
</evidence>
<dbReference type="Proteomes" id="UP000317371">
    <property type="component" value="Unassembled WGS sequence"/>
</dbReference>
<dbReference type="PANTHER" id="PTHR30193">
    <property type="entry name" value="ABC TRANSPORTER PERMEASE PROTEIN"/>
    <property type="match status" value="1"/>
</dbReference>